<organism evidence="1 2">
    <name type="scientific">Saccharothrix yanglingensis</name>
    <dbReference type="NCBI Taxonomy" id="659496"/>
    <lineage>
        <taxon>Bacteria</taxon>
        <taxon>Bacillati</taxon>
        <taxon>Actinomycetota</taxon>
        <taxon>Actinomycetes</taxon>
        <taxon>Pseudonocardiales</taxon>
        <taxon>Pseudonocardiaceae</taxon>
        <taxon>Saccharothrix</taxon>
    </lineage>
</organism>
<dbReference type="EMBL" id="NSDM01000010">
    <property type="protein sequence ID" value="MDQ2586655.1"/>
    <property type="molecule type" value="Genomic_DNA"/>
</dbReference>
<keyword evidence="2" id="KW-1185">Reference proteome</keyword>
<name>A0ABU0X3F5_9PSEU</name>
<evidence type="ECO:0000313" key="1">
    <source>
        <dbReference type="EMBL" id="MDQ2586655.1"/>
    </source>
</evidence>
<gene>
    <name evidence="1" type="ORF">CKY47_22180</name>
</gene>
<protein>
    <submittedName>
        <fullName evidence="1">Uncharacterized protein</fullName>
    </submittedName>
</protein>
<reference evidence="1 2" key="1">
    <citation type="submission" date="2017-06" db="EMBL/GenBank/DDBJ databases">
        <title>Cultured bacterium strain Saccharothrix yanglingensis Hhs.015.</title>
        <authorList>
            <person name="Xia Y."/>
        </authorList>
    </citation>
    <scope>NUCLEOTIDE SEQUENCE [LARGE SCALE GENOMIC DNA]</scope>
    <source>
        <strain evidence="1 2">Hhs.015</strain>
    </source>
</reference>
<comment type="caution">
    <text evidence="1">The sequence shown here is derived from an EMBL/GenBank/DDBJ whole genome shotgun (WGS) entry which is preliminary data.</text>
</comment>
<proteinExistence type="predicted"/>
<accession>A0ABU0X3F5</accession>
<evidence type="ECO:0000313" key="2">
    <source>
        <dbReference type="Proteomes" id="UP001225605"/>
    </source>
</evidence>
<dbReference type="Proteomes" id="UP001225605">
    <property type="component" value="Unassembled WGS sequence"/>
</dbReference>
<sequence>MVGVGVTTGGGSITSAADVHDLLCAKPDLGLLCAKPDLGPCSGAGGAALWDVPSDEAGDVRIRWIDPEKSRRVPTTDS</sequence>